<gene>
    <name evidence="2" type="ORF">GLRG_06693</name>
</gene>
<organism evidence="3">
    <name type="scientific">Colletotrichum graminicola (strain M1.001 / M2 / FGSC 10212)</name>
    <name type="common">Maize anthracnose fungus</name>
    <name type="synonym">Glomerella graminicola</name>
    <dbReference type="NCBI Taxonomy" id="645133"/>
    <lineage>
        <taxon>Eukaryota</taxon>
        <taxon>Fungi</taxon>
        <taxon>Dikarya</taxon>
        <taxon>Ascomycota</taxon>
        <taxon>Pezizomycotina</taxon>
        <taxon>Sordariomycetes</taxon>
        <taxon>Hypocreomycetidae</taxon>
        <taxon>Glomerellales</taxon>
        <taxon>Glomerellaceae</taxon>
        <taxon>Colletotrichum</taxon>
        <taxon>Colletotrichum graminicola species complex</taxon>
    </lineage>
</organism>
<evidence type="ECO:0000313" key="2">
    <source>
        <dbReference type="EMBL" id="EFQ31718.1"/>
    </source>
</evidence>
<evidence type="ECO:0000313" key="3">
    <source>
        <dbReference type="Proteomes" id="UP000008782"/>
    </source>
</evidence>
<dbReference type="RefSeq" id="XP_008095738.1">
    <property type="nucleotide sequence ID" value="XM_008097547.1"/>
</dbReference>
<dbReference type="GeneID" id="24412058"/>
<sequence length="77" mass="8027">MQPQSSARPKLSPDPRQIGVYAVDPPSPGVCSDGGRKPLQIPGDDVDLRRESIVAALSIFSVPDAGGRDIGGGMRVD</sequence>
<accession>E3QLI0</accession>
<dbReference type="Proteomes" id="UP000008782">
    <property type="component" value="Unassembled WGS sequence"/>
</dbReference>
<name>E3QLI0_COLGM</name>
<keyword evidence="3" id="KW-1185">Reference proteome</keyword>
<dbReference type="EMBL" id="GG697357">
    <property type="protein sequence ID" value="EFQ31718.1"/>
    <property type="molecule type" value="Genomic_DNA"/>
</dbReference>
<proteinExistence type="predicted"/>
<protein>
    <submittedName>
        <fullName evidence="2">Uncharacterized protein</fullName>
    </submittedName>
</protein>
<reference evidence="3" key="1">
    <citation type="journal article" date="2012" name="Nat. Genet.">
        <title>Lifestyle transitions in plant pathogenic Colletotrichum fungi deciphered by genome and transcriptome analyses.</title>
        <authorList>
            <person name="O'Connell R.J."/>
            <person name="Thon M.R."/>
            <person name="Hacquard S."/>
            <person name="Amyotte S.G."/>
            <person name="Kleemann J."/>
            <person name="Torres M.F."/>
            <person name="Damm U."/>
            <person name="Buiate E.A."/>
            <person name="Epstein L."/>
            <person name="Alkan N."/>
            <person name="Altmueller J."/>
            <person name="Alvarado-Balderrama L."/>
            <person name="Bauser C.A."/>
            <person name="Becker C."/>
            <person name="Birren B.W."/>
            <person name="Chen Z."/>
            <person name="Choi J."/>
            <person name="Crouch J.A."/>
            <person name="Duvick J.P."/>
            <person name="Farman M.A."/>
            <person name="Gan P."/>
            <person name="Heiman D."/>
            <person name="Henrissat B."/>
            <person name="Howard R.J."/>
            <person name="Kabbage M."/>
            <person name="Koch C."/>
            <person name="Kracher B."/>
            <person name="Kubo Y."/>
            <person name="Law A.D."/>
            <person name="Lebrun M.-H."/>
            <person name="Lee Y.-H."/>
            <person name="Miyara I."/>
            <person name="Moore N."/>
            <person name="Neumann U."/>
            <person name="Nordstroem K."/>
            <person name="Panaccione D.G."/>
            <person name="Panstruga R."/>
            <person name="Place M."/>
            <person name="Proctor R.H."/>
            <person name="Prusky D."/>
            <person name="Rech G."/>
            <person name="Reinhardt R."/>
            <person name="Rollins J.A."/>
            <person name="Rounsley S."/>
            <person name="Schardl C.L."/>
            <person name="Schwartz D.C."/>
            <person name="Shenoy N."/>
            <person name="Shirasu K."/>
            <person name="Sikhakolli U.R."/>
            <person name="Stueber K."/>
            <person name="Sukno S.A."/>
            <person name="Sweigard J.A."/>
            <person name="Takano Y."/>
            <person name="Takahara H."/>
            <person name="Trail F."/>
            <person name="van der Does H.C."/>
            <person name="Voll L.M."/>
            <person name="Will I."/>
            <person name="Young S."/>
            <person name="Zeng Q."/>
            <person name="Zhang J."/>
            <person name="Zhou S."/>
            <person name="Dickman M.B."/>
            <person name="Schulze-Lefert P."/>
            <person name="Ver Loren van Themaat E."/>
            <person name="Ma L.-J."/>
            <person name="Vaillancourt L.J."/>
        </authorList>
    </citation>
    <scope>NUCLEOTIDE SEQUENCE [LARGE SCALE GENOMIC DNA]</scope>
    <source>
        <strain evidence="3">M1.001 / M2 / FGSC 10212</strain>
    </source>
</reference>
<feature type="region of interest" description="Disordered" evidence="1">
    <location>
        <begin position="1"/>
        <end position="41"/>
    </location>
</feature>
<evidence type="ECO:0000256" key="1">
    <source>
        <dbReference type="SAM" id="MobiDB-lite"/>
    </source>
</evidence>
<dbReference type="VEuPathDB" id="FungiDB:GLRG_06693"/>
<dbReference type="HOGENOM" id="CLU_2637923_0_0_1"/>
<dbReference type="AlphaFoldDB" id="E3QLI0"/>